<proteinExistence type="predicted"/>
<dbReference type="EMBL" id="OV725077">
    <property type="protein sequence ID" value="CAH1390090.1"/>
    <property type="molecule type" value="Genomic_DNA"/>
</dbReference>
<evidence type="ECO:0000313" key="1">
    <source>
        <dbReference type="EMBL" id="CAH1390090.1"/>
    </source>
</evidence>
<accession>A0A9P0H1T4</accession>
<dbReference type="Proteomes" id="UP001152798">
    <property type="component" value="Chromosome 1"/>
</dbReference>
<name>A0A9P0H1T4_NEZVI</name>
<evidence type="ECO:0000313" key="2">
    <source>
        <dbReference type="Proteomes" id="UP001152798"/>
    </source>
</evidence>
<reference evidence="1" key="1">
    <citation type="submission" date="2022-01" db="EMBL/GenBank/DDBJ databases">
        <authorList>
            <person name="King R."/>
        </authorList>
    </citation>
    <scope>NUCLEOTIDE SEQUENCE</scope>
</reference>
<gene>
    <name evidence="1" type="ORF">NEZAVI_LOCUS1347</name>
</gene>
<dbReference type="AlphaFoldDB" id="A0A9P0H1T4"/>
<sequence>MSVYCYPSMGSLIRFIAGSSLALNRIESFAKRWMWSSSLRLEDYAELDLSLELIVSELSNYYCRRDCTGAGRPTSRRLDRVSVD</sequence>
<keyword evidence="2" id="KW-1185">Reference proteome</keyword>
<protein>
    <submittedName>
        <fullName evidence="1">Uncharacterized protein</fullName>
    </submittedName>
</protein>
<organism evidence="1 2">
    <name type="scientific">Nezara viridula</name>
    <name type="common">Southern green stink bug</name>
    <name type="synonym">Cimex viridulus</name>
    <dbReference type="NCBI Taxonomy" id="85310"/>
    <lineage>
        <taxon>Eukaryota</taxon>
        <taxon>Metazoa</taxon>
        <taxon>Ecdysozoa</taxon>
        <taxon>Arthropoda</taxon>
        <taxon>Hexapoda</taxon>
        <taxon>Insecta</taxon>
        <taxon>Pterygota</taxon>
        <taxon>Neoptera</taxon>
        <taxon>Paraneoptera</taxon>
        <taxon>Hemiptera</taxon>
        <taxon>Heteroptera</taxon>
        <taxon>Panheteroptera</taxon>
        <taxon>Pentatomomorpha</taxon>
        <taxon>Pentatomoidea</taxon>
        <taxon>Pentatomidae</taxon>
        <taxon>Pentatominae</taxon>
        <taxon>Nezara</taxon>
    </lineage>
</organism>